<dbReference type="InterPro" id="IPR018392">
    <property type="entry name" value="LysM"/>
</dbReference>
<name>A0A1V2ZVK8_9GAMM</name>
<accession>A0A1V2ZVK8</accession>
<keyword evidence="2" id="KW-0812">Transmembrane</keyword>
<dbReference type="InterPro" id="IPR036779">
    <property type="entry name" value="LysM_dom_sf"/>
</dbReference>
<evidence type="ECO:0000313" key="5">
    <source>
        <dbReference type="Proteomes" id="UP000189177"/>
    </source>
</evidence>
<dbReference type="Proteomes" id="UP000189177">
    <property type="component" value="Unassembled WGS sequence"/>
</dbReference>
<dbReference type="Gene3D" id="3.10.350.10">
    <property type="entry name" value="LysM domain"/>
    <property type="match status" value="1"/>
</dbReference>
<dbReference type="AlphaFoldDB" id="A0A1V2ZVK8"/>
<keyword evidence="2" id="KW-1133">Transmembrane helix</keyword>
<sequence>MDRRAKHNRNGSRLAGTARGLSLALGLVAGGVTPVLAESPDRPTHEVQRGDTLYSIVQTFDLPPGVSVNEAMLAFLEANPEAFAEQNVNTLRAGTVLERPPESVFARRDRDSARAEVLRHIENWDPGAVRVEDRFEAVDEGGEGMSRAAIEERLASRDAEIDELREAVEELRFLLESERLDAGTDAAAEELREQMEQDLDTLRTERDQLRDRLVEVEERLVEVESRPGPDEVPLTEQLTRPPVLVALGSMALGLGLFLVAG</sequence>
<gene>
    <name evidence="4" type="ORF">B1A74_12955</name>
</gene>
<feature type="transmembrane region" description="Helical" evidence="2">
    <location>
        <begin position="243"/>
        <end position="260"/>
    </location>
</feature>
<organism evidence="4 5">
    <name type="scientific">Thioalkalivibrio halophilus</name>
    <dbReference type="NCBI Taxonomy" id="252474"/>
    <lineage>
        <taxon>Bacteria</taxon>
        <taxon>Pseudomonadati</taxon>
        <taxon>Pseudomonadota</taxon>
        <taxon>Gammaproteobacteria</taxon>
        <taxon>Chromatiales</taxon>
        <taxon>Ectothiorhodospiraceae</taxon>
        <taxon>Thioalkalivibrio</taxon>
    </lineage>
</organism>
<keyword evidence="1" id="KW-0175">Coiled coil</keyword>
<feature type="non-terminal residue" evidence="4">
    <location>
        <position position="261"/>
    </location>
</feature>
<evidence type="ECO:0000259" key="3">
    <source>
        <dbReference type="PROSITE" id="PS51782"/>
    </source>
</evidence>
<evidence type="ECO:0000256" key="1">
    <source>
        <dbReference type="SAM" id="Coils"/>
    </source>
</evidence>
<reference evidence="4 5" key="1">
    <citation type="submission" date="2017-02" db="EMBL/GenBank/DDBJ databases">
        <title>Genomic diversity within the haloalkaliphilic genus Thioalkalivibrio.</title>
        <authorList>
            <person name="Ahn A.-C."/>
            <person name="Meier-Kolthoff J."/>
            <person name="Overmars L."/>
            <person name="Richter M."/>
            <person name="Woyke T."/>
            <person name="Sorokin D.Y."/>
            <person name="Muyzer G."/>
        </authorList>
    </citation>
    <scope>NUCLEOTIDE SEQUENCE [LARGE SCALE GENOMIC DNA]</scope>
    <source>
        <strain evidence="4 5">HL17</strain>
    </source>
</reference>
<dbReference type="STRING" id="252474.B1A74_12955"/>
<dbReference type="NCBIfam" id="TIGR03505">
    <property type="entry name" value="FimV_core"/>
    <property type="match status" value="1"/>
</dbReference>
<dbReference type="CDD" id="cd00118">
    <property type="entry name" value="LysM"/>
    <property type="match status" value="1"/>
</dbReference>
<dbReference type="PROSITE" id="PS51782">
    <property type="entry name" value="LYSM"/>
    <property type="match status" value="1"/>
</dbReference>
<dbReference type="RefSeq" id="WP_279625496.1">
    <property type="nucleotide sequence ID" value="NZ_MUZR01000065.1"/>
</dbReference>
<dbReference type="EMBL" id="MUZR01000065">
    <property type="protein sequence ID" value="OOC09075.1"/>
    <property type="molecule type" value="Genomic_DNA"/>
</dbReference>
<feature type="domain" description="LysM" evidence="3">
    <location>
        <begin position="43"/>
        <end position="99"/>
    </location>
</feature>
<keyword evidence="2" id="KW-0472">Membrane</keyword>
<evidence type="ECO:0000313" key="4">
    <source>
        <dbReference type="EMBL" id="OOC09075.1"/>
    </source>
</evidence>
<evidence type="ECO:0000256" key="2">
    <source>
        <dbReference type="SAM" id="Phobius"/>
    </source>
</evidence>
<keyword evidence="5" id="KW-1185">Reference proteome</keyword>
<feature type="coiled-coil region" evidence="1">
    <location>
        <begin position="147"/>
        <end position="226"/>
    </location>
</feature>
<comment type="caution">
    <text evidence="4">The sequence shown here is derived from an EMBL/GenBank/DDBJ whole genome shotgun (WGS) entry which is preliminary data.</text>
</comment>
<proteinExistence type="predicted"/>
<dbReference type="InterPro" id="IPR020012">
    <property type="entry name" value="LysM_FimV"/>
</dbReference>
<protein>
    <recommendedName>
        <fullName evidence="3">LysM domain-containing protein</fullName>
    </recommendedName>
</protein>